<dbReference type="RefSeq" id="WP_197309481.1">
    <property type="nucleotide sequence ID" value="NZ_JADZLT010000036.1"/>
</dbReference>
<feature type="compositionally biased region" description="Basic residues" evidence="1">
    <location>
        <begin position="82"/>
        <end position="97"/>
    </location>
</feature>
<feature type="region of interest" description="Disordered" evidence="1">
    <location>
        <begin position="74"/>
        <end position="118"/>
    </location>
</feature>
<protein>
    <recommendedName>
        <fullName evidence="4">DUF2946 domain-containing protein</fullName>
    </recommendedName>
</protein>
<evidence type="ECO:0000313" key="3">
    <source>
        <dbReference type="Proteomes" id="UP000631694"/>
    </source>
</evidence>
<keyword evidence="3" id="KW-1185">Reference proteome</keyword>
<dbReference type="AlphaFoldDB" id="A0A931HZ69"/>
<proteinExistence type="predicted"/>
<feature type="compositionally biased region" description="Basic and acidic residues" evidence="1">
    <location>
        <begin position="98"/>
        <end position="110"/>
    </location>
</feature>
<evidence type="ECO:0000256" key="1">
    <source>
        <dbReference type="SAM" id="MobiDB-lite"/>
    </source>
</evidence>
<dbReference type="Proteomes" id="UP000631694">
    <property type="component" value="Unassembled WGS sequence"/>
</dbReference>
<accession>A0A931HZ69</accession>
<sequence>MIVALVAAYVLVFQALFGGLAGPARAGDLLGPGDHILCLTGDAGIGTAPEPHHDGTLPACCTLACLMHLTVLPPERPWSGLRHPRRQPAARPLRRPARRADRRPERDPGRPRAPPRPR</sequence>
<organism evidence="2 3">
    <name type="scientific">Methylobrevis albus</name>
    <dbReference type="NCBI Taxonomy" id="2793297"/>
    <lineage>
        <taxon>Bacteria</taxon>
        <taxon>Pseudomonadati</taxon>
        <taxon>Pseudomonadota</taxon>
        <taxon>Alphaproteobacteria</taxon>
        <taxon>Hyphomicrobiales</taxon>
        <taxon>Pleomorphomonadaceae</taxon>
        <taxon>Methylobrevis</taxon>
    </lineage>
</organism>
<comment type="caution">
    <text evidence="2">The sequence shown here is derived from an EMBL/GenBank/DDBJ whole genome shotgun (WGS) entry which is preliminary data.</text>
</comment>
<reference evidence="2" key="1">
    <citation type="submission" date="2020-12" db="EMBL/GenBank/DDBJ databases">
        <title>Methylobrevis albus sp. nov., isolated from fresh water lack sediment.</title>
        <authorList>
            <person name="Zou Q."/>
        </authorList>
    </citation>
    <scope>NUCLEOTIDE SEQUENCE</scope>
    <source>
        <strain evidence="2">L22</strain>
    </source>
</reference>
<name>A0A931HZ69_9HYPH</name>
<gene>
    <name evidence="2" type="ORF">I5731_00985</name>
</gene>
<evidence type="ECO:0000313" key="2">
    <source>
        <dbReference type="EMBL" id="MBH0236384.1"/>
    </source>
</evidence>
<dbReference type="EMBL" id="JADZLT010000036">
    <property type="protein sequence ID" value="MBH0236384.1"/>
    <property type="molecule type" value="Genomic_DNA"/>
</dbReference>
<evidence type="ECO:0008006" key="4">
    <source>
        <dbReference type="Google" id="ProtNLM"/>
    </source>
</evidence>